<dbReference type="PANTHER" id="PTHR34219:SF3">
    <property type="entry name" value="BLL7967 PROTEIN"/>
    <property type="match status" value="1"/>
</dbReference>
<sequence length="529" mass="59609">MNEINASKLWKQRLLRLHVALGMVVSLVMYISVFFGIFAIFLPYLQVWEKPSRHIEMADVTQIEYEMMLNRVLEDPNCPKNNLLITLPGTKGETALSISHRFSAPLFFNPLSGAKIQDEGAQSQLASFLNKLHYGKVLDFDKELFGVAFSFFGRLLFGFMAVGVMSIVISGVILIIIFSYTNKPKTPQALFSRLHVKIFTWIFPIFLLITLSGAFMNLSLLSSVPMAKLASGGKESRIDAIIGPVLFPKEEARIASGETAPMLPIKTLIAKAQTLNPQINFQQLKLVNWNATNAQIELKGYDVTKPFLNGGAFNKPSLTLSAVDGSLISEQKALDRSWSVFFAEATFFLHFLAGVDMISRTLIALVMVASAFAIGFGVMLWLEKQAKKFDERIPFYHWMAKLSLSIMVGVIPATGVLFVLQWLLPFDLSDRLLWQKGLFYNAWLATLFWAFYRFNTYQAAKEFLALGGALFTGSVLLHWFMLGFFPFSSILGVDIWLLVLGCVLLWSARKLPRMPEEAQSFWIRKKERA</sequence>
<feature type="transmembrane region" description="Helical" evidence="1">
    <location>
        <begin position="20"/>
        <end position="45"/>
    </location>
</feature>
<protein>
    <recommendedName>
        <fullName evidence="4">PiuB-like domain-containing protein</fullName>
    </recommendedName>
</protein>
<proteinExistence type="predicted"/>
<dbReference type="Proteomes" id="UP000019322">
    <property type="component" value="Chromosome"/>
</dbReference>
<feature type="transmembrane region" description="Helical" evidence="1">
    <location>
        <begin position="487"/>
        <end position="506"/>
    </location>
</feature>
<evidence type="ECO:0000313" key="2">
    <source>
        <dbReference type="EMBL" id="AHJ13367.1"/>
    </source>
</evidence>
<dbReference type="RefSeq" id="WP_025345219.1">
    <property type="nucleotide sequence ID" value="NZ_CP007201.1"/>
</dbReference>
<name>A0AA86AP89_SULMK</name>
<dbReference type="Pfam" id="PF03929">
    <property type="entry name" value="PepSY_TM"/>
    <property type="match status" value="1"/>
</dbReference>
<keyword evidence="1" id="KW-0812">Transmembrane</keyword>
<feature type="transmembrane region" description="Helical" evidence="1">
    <location>
        <begin position="432"/>
        <end position="451"/>
    </location>
</feature>
<organism evidence="2 3">
    <name type="scientific">Sulfurospirillum multivorans (strain DM 12446 / JCM 15788 / NBRC 109480)</name>
    <dbReference type="NCBI Taxonomy" id="1150621"/>
    <lineage>
        <taxon>Bacteria</taxon>
        <taxon>Pseudomonadati</taxon>
        <taxon>Campylobacterota</taxon>
        <taxon>Epsilonproteobacteria</taxon>
        <taxon>Campylobacterales</taxon>
        <taxon>Sulfurospirillaceae</taxon>
        <taxon>Sulfurospirillum</taxon>
    </lineage>
</organism>
<evidence type="ECO:0000256" key="1">
    <source>
        <dbReference type="SAM" id="Phobius"/>
    </source>
</evidence>
<feature type="transmembrane region" description="Helical" evidence="1">
    <location>
        <begin position="155"/>
        <end position="178"/>
    </location>
</feature>
<keyword evidence="1" id="KW-0472">Membrane</keyword>
<dbReference type="InterPro" id="IPR005625">
    <property type="entry name" value="PepSY-ass_TM"/>
</dbReference>
<dbReference type="AlphaFoldDB" id="A0AA86AP89"/>
<evidence type="ECO:0000313" key="3">
    <source>
        <dbReference type="Proteomes" id="UP000019322"/>
    </source>
</evidence>
<feature type="transmembrane region" description="Helical" evidence="1">
    <location>
        <begin position="361"/>
        <end position="382"/>
    </location>
</feature>
<dbReference type="EMBL" id="CP007201">
    <property type="protein sequence ID" value="AHJ13367.1"/>
    <property type="molecule type" value="Genomic_DNA"/>
</dbReference>
<gene>
    <name evidence="2" type="ORF">SMUL_2112</name>
</gene>
<feature type="transmembrane region" description="Helical" evidence="1">
    <location>
        <begin position="198"/>
        <end position="221"/>
    </location>
</feature>
<feature type="transmembrane region" description="Helical" evidence="1">
    <location>
        <begin position="463"/>
        <end position="481"/>
    </location>
</feature>
<accession>A0AA86AP89</accession>
<evidence type="ECO:0008006" key="4">
    <source>
        <dbReference type="Google" id="ProtNLM"/>
    </source>
</evidence>
<feature type="transmembrane region" description="Helical" evidence="1">
    <location>
        <begin position="402"/>
        <end position="420"/>
    </location>
</feature>
<dbReference type="KEGG" id="smul:SMUL_2112"/>
<reference evidence="2 3" key="1">
    <citation type="journal article" date="2014" name="Environ. Microbiol.">
        <title>Insights into organohalide respiration and the versatile catabolism of Sulfurospirillum multivorans gained from comparative genomics and physiological studies.</title>
        <authorList>
            <person name="Goris T."/>
            <person name="Schubert T."/>
            <person name="Gadkari J."/>
            <person name="Wubet T."/>
            <person name="Tarkka M."/>
            <person name="Buscot F."/>
            <person name="Adrian L."/>
            <person name="Diekert G."/>
        </authorList>
    </citation>
    <scope>NUCLEOTIDE SEQUENCE [LARGE SCALE GENOMIC DNA]</scope>
    <source>
        <strain evidence="3">DM 12446 / JCM 15788 / NBRC 109480</strain>
    </source>
</reference>
<keyword evidence="1" id="KW-1133">Transmembrane helix</keyword>
<dbReference type="PANTHER" id="PTHR34219">
    <property type="entry name" value="IRON-REGULATED INNER MEMBRANE PROTEIN-RELATED"/>
    <property type="match status" value="1"/>
</dbReference>